<evidence type="ECO:0000313" key="3">
    <source>
        <dbReference type="Proteomes" id="UP000215914"/>
    </source>
</evidence>
<proteinExistence type="predicted"/>
<dbReference type="EMBL" id="CM007895">
    <property type="protein sequence ID" value="OTG22408.1"/>
    <property type="molecule type" value="Genomic_DNA"/>
</dbReference>
<evidence type="ECO:0000256" key="1">
    <source>
        <dbReference type="SAM" id="Phobius"/>
    </source>
</evidence>
<keyword evidence="1" id="KW-0812">Transmembrane</keyword>
<keyword evidence="3" id="KW-1185">Reference proteome</keyword>
<gene>
    <name evidence="2" type="ORF">HannXRQ_Chr06g0171191</name>
</gene>
<sequence>MVDQVLEGNKPEPVLMMFCLILSKLLISKQYDVFSLILSPNLFCWLFFHTLYIKYKL</sequence>
<keyword evidence="1" id="KW-0472">Membrane</keyword>
<dbReference type="AlphaFoldDB" id="A0A251UGF3"/>
<evidence type="ECO:0000313" key="2">
    <source>
        <dbReference type="EMBL" id="OTG22408.1"/>
    </source>
</evidence>
<organism evidence="2 3">
    <name type="scientific">Helianthus annuus</name>
    <name type="common">Common sunflower</name>
    <dbReference type="NCBI Taxonomy" id="4232"/>
    <lineage>
        <taxon>Eukaryota</taxon>
        <taxon>Viridiplantae</taxon>
        <taxon>Streptophyta</taxon>
        <taxon>Embryophyta</taxon>
        <taxon>Tracheophyta</taxon>
        <taxon>Spermatophyta</taxon>
        <taxon>Magnoliopsida</taxon>
        <taxon>eudicotyledons</taxon>
        <taxon>Gunneridae</taxon>
        <taxon>Pentapetalae</taxon>
        <taxon>asterids</taxon>
        <taxon>campanulids</taxon>
        <taxon>Asterales</taxon>
        <taxon>Asteraceae</taxon>
        <taxon>Asteroideae</taxon>
        <taxon>Heliantheae alliance</taxon>
        <taxon>Heliantheae</taxon>
        <taxon>Helianthus</taxon>
    </lineage>
</organism>
<dbReference type="Proteomes" id="UP000215914">
    <property type="component" value="Chromosome 6"/>
</dbReference>
<keyword evidence="1" id="KW-1133">Transmembrane helix</keyword>
<name>A0A251UGF3_HELAN</name>
<protein>
    <submittedName>
        <fullName evidence="2">Uncharacterized protein</fullName>
    </submittedName>
</protein>
<feature type="transmembrane region" description="Helical" evidence="1">
    <location>
        <begin position="33"/>
        <end position="53"/>
    </location>
</feature>
<reference evidence="3" key="1">
    <citation type="journal article" date="2017" name="Nature">
        <title>The sunflower genome provides insights into oil metabolism, flowering and Asterid evolution.</title>
        <authorList>
            <person name="Badouin H."/>
            <person name="Gouzy J."/>
            <person name="Grassa C.J."/>
            <person name="Murat F."/>
            <person name="Staton S.E."/>
            <person name="Cottret L."/>
            <person name="Lelandais-Briere C."/>
            <person name="Owens G.L."/>
            <person name="Carrere S."/>
            <person name="Mayjonade B."/>
            <person name="Legrand L."/>
            <person name="Gill N."/>
            <person name="Kane N.C."/>
            <person name="Bowers J.E."/>
            <person name="Hubner S."/>
            <person name="Bellec A."/>
            <person name="Berard A."/>
            <person name="Berges H."/>
            <person name="Blanchet N."/>
            <person name="Boniface M.C."/>
            <person name="Brunel D."/>
            <person name="Catrice O."/>
            <person name="Chaidir N."/>
            <person name="Claudel C."/>
            <person name="Donnadieu C."/>
            <person name="Faraut T."/>
            <person name="Fievet G."/>
            <person name="Helmstetter N."/>
            <person name="King M."/>
            <person name="Knapp S.J."/>
            <person name="Lai Z."/>
            <person name="Le Paslier M.C."/>
            <person name="Lippi Y."/>
            <person name="Lorenzon L."/>
            <person name="Mandel J.R."/>
            <person name="Marage G."/>
            <person name="Marchand G."/>
            <person name="Marquand E."/>
            <person name="Bret-Mestries E."/>
            <person name="Morien E."/>
            <person name="Nambeesan S."/>
            <person name="Nguyen T."/>
            <person name="Pegot-Espagnet P."/>
            <person name="Pouilly N."/>
            <person name="Raftis F."/>
            <person name="Sallet E."/>
            <person name="Schiex T."/>
            <person name="Thomas J."/>
            <person name="Vandecasteele C."/>
            <person name="Vares D."/>
            <person name="Vear F."/>
            <person name="Vautrin S."/>
            <person name="Crespi M."/>
            <person name="Mangin B."/>
            <person name="Burke J.M."/>
            <person name="Salse J."/>
            <person name="Munos S."/>
            <person name="Vincourt P."/>
            <person name="Rieseberg L.H."/>
            <person name="Langlade N.B."/>
        </authorList>
    </citation>
    <scope>NUCLEOTIDE SEQUENCE [LARGE SCALE GENOMIC DNA]</scope>
    <source>
        <strain evidence="3">cv. SF193</strain>
    </source>
</reference>
<accession>A0A251UGF3</accession>
<dbReference type="InParanoid" id="A0A251UGF3"/>